<dbReference type="SUPFAM" id="SSF53686">
    <property type="entry name" value="Tryptophan synthase beta subunit-like PLP-dependent enzymes"/>
    <property type="match status" value="1"/>
</dbReference>
<dbReference type="InterPro" id="IPR050147">
    <property type="entry name" value="Ser/Thr_Dehydratase"/>
</dbReference>
<keyword evidence="6" id="KW-1185">Reference proteome</keyword>
<evidence type="ECO:0000256" key="2">
    <source>
        <dbReference type="ARBA" id="ARBA00022898"/>
    </source>
</evidence>
<dbReference type="InterPro" id="IPR036052">
    <property type="entry name" value="TrpB-like_PALP_sf"/>
</dbReference>
<keyword evidence="3" id="KW-0456">Lyase</keyword>
<dbReference type="PANTHER" id="PTHR48078">
    <property type="entry name" value="THREONINE DEHYDRATASE, MITOCHONDRIAL-RELATED"/>
    <property type="match status" value="1"/>
</dbReference>
<reference evidence="5 6" key="1">
    <citation type="submission" date="2024-06" db="EMBL/GenBank/DDBJ databases">
        <title>The Natural Products Discovery Center: Release of the First 8490 Sequenced Strains for Exploring Actinobacteria Biosynthetic Diversity.</title>
        <authorList>
            <person name="Kalkreuter E."/>
            <person name="Kautsar S.A."/>
            <person name="Yang D."/>
            <person name="Bader C.D."/>
            <person name="Teijaro C.N."/>
            <person name="Fluegel L."/>
            <person name="Davis C.M."/>
            <person name="Simpson J.R."/>
            <person name="Lauterbach L."/>
            <person name="Steele A.D."/>
            <person name="Gui C."/>
            <person name="Meng S."/>
            <person name="Li G."/>
            <person name="Viehrig K."/>
            <person name="Ye F."/>
            <person name="Su P."/>
            <person name="Kiefer A.F."/>
            <person name="Nichols A."/>
            <person name="Cepeda A.J."/>
            <person name="Yan W."/>
            <person name="Fan B."/>
            <person name="Jiang Y."/>
            <person name="Adhikari A."/>
            <person name="Zheng C.-J."/>
            <person name="Schuster L."/>
            <person name="Cowan T.M."/>
            <person name="Smanski M.J."/>
            <person name="Chevrette M.G."/>
            <person name="De Carvalho L.P.S."/>
            <person name="Shen B."/>
        </authorList>
    </citation>
    <scope>NUCLEOTIDE SEQUENCE [LARGE SCALE GENOMIC DNA]</scope>
    <source>
        <strain evidence="5 6">NPDC045974</strain>
    </source>
</reference>
<comment type="cofactor">
    <cofactor evidence="1">
        <name>pyridoxal 5'-phosphate</name>
        <dbReference type="ChEBI" id="CHEBI:597326"/>
    </cofactor>
</comment>
<dbReference type="Proteomes" id="UP001551329">
    <property type="component" value="Unassembled WGS sequence"/>
</dbReference>
<dbReference type="EMBL" id="JBEZAE010000053">
    <property type="protein sequence ID" value="MEU7075970.1"/>
    <property type="molecule type" value="Genomic_DNA"/>
</dbReference>
<dbReference type="Pfam" id="PF00291">
    <property type="entry name" value="PALP"/>
    <property type="match status" value="1"/>
</dbReference>
<feature type="domain" description="Tryptophan synthase beta chain-like PALP" evidence="4">
    <location>
        <begin position="33"/>
        <end position="320"/>
    </location>
</feature>
<organism evidence="5 6">
    <name type="scientific">Streptomyces narbonensis</name>
    <dbReference type="NCBI Taxonomy" id="67333"/>
    <lineage>
        <taxon>Bacteria</taxon>
        <taxon>Bacillati</taxon>
        <taxon>Actinomycetota</taxon>
        <taxon>Actinomycetes</taxon>
        <taxon>Kitasatosporales</taxon>
        <taxon>Streptomycetaceae</taxon>
        <taxon>Streptomyces</taxon>
    </lineage>
</organism>
<gene>
    <name evidence="5" type="ORF">AB0A88_38490</name>
</gene>
<comment type="caution">
    <text evidence="5">The sequence shown here is derived from an EMBL/GenBank/DDBJ whole genome shotgun (WGS) entry which is preliminary data.</text>
</comment>
<dbReference type="Gene3D" id="3.40.50.1100">
    <property type="match status" value="2"/>
</dbReference>
<keyword evidence="2" id="KW-0663">Pyridoxal phosphate</keyword>
<protein>
    <submittedName>
        <fullName evidence="5">Pyridoxal-phosphate dependent enzyme</fullName>
    </submittedName>
</protein>
<proteinExistence type="predicted"/>
<evidence type="ECO:0000259" key="4">
    <source>
        <dbReference type="Pfam" id="PF00291"/>
    </source>
</evidence>
<evidence type="ECO:0000313" key="6">
    <source>
        <dbReference type="Proteomes" id="UP001551329"/>
    </source>
</evidence>
<dbReference type="RefSeq" id="WP_358478489.1">
    <property type="nucleotide sequence ID" value="NZ_JBEZAE010000053.1"/>
</dbReference>
<evidence type="ECO:0000256" key="1">
    <source>
        <dbReference type="ARBA" id="ARBA00001933"/>
    </source>
</evidence>
<evidence type="ECO:0000256" key="3">
    <source>
        <dbReference type="ARBA" id="ARBA00023239"/>
    </source>
</evidence>
<evidence type="ECO:0000313" key="5">
    <source>
        <dbReference type="EMBL" id="MEU7075970.1"/>
    </source>
</evidence>
<dbReference type="InterPro" id="IPR001926">
    <property type="entry name" value="TrpB-like_PALP"/>
</dbReference>
<dbReference type="PANTHER" id="PTHR48078:SF6">
    <property type="entry name" value="L-THREONINE DEHYDRATASE CATABOLIC TDCB"/>
    <property type="match status" value="1"/>
</dbReference>
<name>A0ABV3CMF6_9ACTN</name>
<sequence>MPEYGKGTSAGTAVAELGRADVDDALVRLAGKVLRTPVIRSEQLDAACGARLWLKAENLQHGGSFKVRGALLAVEHLAAAGSRGVVAQSTGNHAIAVALAARAHALPALIVLPDDAPGTKVRRIREAGAHVTFAGTALAERTAVVAELRERHGYDVVDPYNDPRVVAGQGTATAELLSQTAAQGVRLDSIVVPVGGGSALAGACLAAAGHGTRVMGAEPENVPAFTAAQRAGGPVTVPARHTVADGLRPDRIGDLPYALARPDSTRVLTVGESAITDALQTALWLARLLVEPAAATALAAALVHAREAGAGTDIGVLLTGGNVEPALVMRLLAHTAPAGRRPGRGTDAGALSA</sequence>
<accession>A0ABV3CMF6</accession>